<evidence type="ECO:0000256" key="1">
    <source>
        <dbReference type="SAM" id="MobiDB-lite"/>
    </source>
</evidence>
<accession>A0A423VZR8</accession>
<feature type="region of interest" description="Disordered" evidence="1">
    <location>
        <begin position="441"/>
        <end position="465"/>
    </location>
</feature>
<feature type="region of interest" description="Disordered" evidence="1">
    <location>
        <begin position="530"/>
        <end position="564"/>
    </location>
</feature>
<proteinExistence type="predicted"/>
<dbReference type="OrthoDB" id="5417628at2759"/>
<dbReference type="EMBL" id="LKEA01000032">
    <property type="protein sequence ID" value="ROV96537.1"/>
    <property type="molecule type" value="Genomic_DNA"/>
</dbReference>
<gene>
    <name evidence="2" type="ORF">VMCG_07835</name>
</gene>
<feature type="region of interest" description="Disordered" evidence="1">
    <location>
        <begin position="480"/>
        <end position="504"/>
    </location>
</feature>
<evidence type="ECO:0000313" key="3">
    <source>
        <dbReference type="Proteomes" id="UP000283895"/>
    </source>
</evidence>
<dbReference type="STRING" id="356882.A0A423VZR8"/>
<name>A0A423VZR8_9PEZI</name>
<keyword evidence="3" id="KW-1185">Reference proteome</keyword>
<protein>
    <submittedName>
        <fullName evidence="2">Uncharacterized protein</fullName>
    </submittedName>
</protein>
<sequence>MRYDDWDVLLFPSDGDARVPLKEFKVSCNVVPDDEFSHNCGAFGLPVMTCFVPGLQPGAPFHISIHCWGNPKVSQYTQNYSKHPELVKLEARILVDGRMVASTSFEPFGQWPHLITSTSEFTKQGELERLKFPSFRRELLYQNHWNPSDDVGRIKIIISEGFPRDSPSNPIERVKNVVAFAFQHAPLDILETNGIAWPNPQMWRHHQSNSVMSVPTYYPDEGADSHSHSPRRRSYISQNMAPPSVPMPTISSALTAPSVMIPNLNSFQPHLQTFQNSSTSSGSSFMDPFNEAASQEWLNSLGLNQQQSGMDVRSVWPTTITRDNGKQSCTDPSMLSMSDYLSCSMGHTMAPNSMHLSGPSLDNGNHMANLKVPTNTPTTMSGGDPLASVGHFAYSMPHSTMSSELASSLTHSLLNQPHPLPVTSQSIQPHQIPLPASEVKSRKENRHLTNASSVHSPSSNPSPSIEAQIRKFSQTSNAFGVIGSDRTDSGGSGPTFSRRTSAGEFGRDITNAVSPNQTYAGVAASGVVPGSGSDKGTMRSRNFTPASARAIDAEDEPRRSSPKMRVATAFPVNGKLDIEQSKDTKE</sequence>
<dbReference type="Proteomes" id="UP000283895">
    <property type="component" value="Unassembled WGS sequence"/>
</dbReference>
<reference evidence="2 3" key="1">
    <citation type="submission" date="2015-09" db="EMBL/GenBank/DDBJ databases">
        <title>Host preference determinants of Valsa canker pathogens revealed by comparative genomics.</title>
        <authorList>
            <person name="Yin Z."/>
            <person name="Huang L."/>
        </authorList>
    </citation>
    <scope>NUCLEOTIDE SEQUENCE [LARGE SCALE GENOMIC DNA]</scope>
    <source>
        <strain evidence="2 3">03-1</strain>
    </source>
</reference>
<feature type="compositionally biased region" description="Low complexity" evidence="1">
    <location>
        <begin position="452"/>
        <end position="464"/>
    </location>
</feature>
<dbReference type="AlphaFoldDB" id="A0A423VZR8"/>
<organism evidence="2 3">
    <name type="scientific">Cytospora schulzeri</name>
    <dbReference type="NCBI Taxonomy" id="448051"/>
    <lineage>
        <taxon>Eukaryota</taxon>
        <taxon>Fungi</taxon>
        <taxon>Dikarya</taxon>
        <taxon>Ascomycota</taxon>
        <taxon>Pezizomycotina</taxon>
        <taxon>Sordariomycetes</taxon>
        <taxon>Sordariomycetidae</taxon>
        <taxon>Diaporthales</taxon>
        <taxon>Cytosporaceae</taxon>
        <taxon>Cytospora</taxon>
    </lineage>
</organism>
<comment type="caution">
    <text evidence="2">The sequence shown here is derived from an EMBL/GenBank/DDBJ whole genome shotgun (WGS) entry which is preliminary data.</text>
</comment>
<evidence type="ECO:0000313" key="2">
    <source>
        <dbReference type="EMBL" id="ROV96537.1"/>
    </source>
</evidence>